<name>A0AA87ZSI3_FICCA</name>
<dbReference type="EMBL" id="BTGU01000013">
    <property type="protein sequence ID" value="GMN41688.1"/>
    <property type="molecule type" value="Genomic_DNA"/>
</dbReference>
<accession>A0AA87ZSI3</accession>
<proteinExistence type="predicted"/>
<evidence type="ECO:0000313" key="1">
    <source>
        <dbReference type="EMBL" id="GMN41688.1"/>
    </source>
</evidence>
<keyword evidence="2" id="KW-1185">Reference proteome</keyword>
<protein>
    <submittedName>
        <fullName evidence="1">Uncharacterized protein</fullName>
    </submittedName>
</protein>
<comment type="caution">
    <text evidence="1">The sequence shown here is derived from an EMBL/GenBank/DDBJ whole genome shotgun (WGS) entry which is preliminary data.</text>
</comment>
<organism evidence="1 2">
    <name type="scientific">Ficus carica</name>
    <name type="common">Common fig</name>
    <dbReference type="NCBI Taxonomy" id="3494"/>
    <lineage>
        <taxon>Eukaryota</taxon>
        <taxon>Viridiplantae</taxon>
        <taxon>Streptophyta</taxon>
        <taxon>Embryophyta</taxon>
        <taxon>Tracheophyta</taxon>
        <taxon>Spermatophyta</taxon>
        <taxon>Magnoliopsida</taxon>
        <taxon>eudicotyledons</taxon>
        <taxon>Gunneridae</taxon>
        <taxon>Pentapetalae</taxon>
        <taxon>rosids</taxon>
        <taxon>fabids</taxon>
        <taxon>Rosales</taxon>
        <taxon>Moraceae</taxon>
        <taxon>Ficeae</taxon>
        <taxon>Ficus</taxon>
    </lineage>
</organism>
<evidence type="ECO:0000313" key="2">
    <source>
        <dbReference type="Proteomes" id="UP001187192"/>
    </source>
</evidence>
<dbReference type="Proteomes" id="UP001187192">
    <property type="component" value="Unassembled WGS sequence"/>
</dbReference>
<dbReference type="AlphaFoldDB" id="A0AA87ZSI3"/>
<sequence>MIELEKVESPTTGIVHEAFEAATTAISSKIGEACTVWRLGSSSRTSSHQRRRSRPLFLHPDWKSFAISSRCWTSRSDQDAIDLACLRTLTICSYCHRIIRSPELLQSPTWKKTTFLGAKKEFYFQ</sequence>
<reference evidence="1" key="1">
    <citation type="submission" date="2023-07" db="EMBL/GenBank/DDBJ databases">
        <title>draft genome sequence of fig (Ficus carica).</title>
        <authorList>
            <person name="Takahashi T."/>
            <person name="Nishimura K."/>
        </authorList>
    </citation>
    <scope>NUCLEOTIDE SEQUENCE</scope>
</reference>
<gene>
    <name evidence="1" type="ORF">TIFTF001_010905</name>
</gene>